<feature type="domain" description="ELP1 first N-terminal beta-propeller" evidence="7">
    <location>
        <begin position="35"/>
        <end position="343"/>
    </location>
</feature>
<evidence type="ECO:0000313" key="12">
    <source>
        <dbReference type="EMBL" id="CAB3363500.1"/>
    </source>
</evidence>
<evidence type="ECO:0000256" key="6">
    <source>
        <dbReference type="SAM" id="MobiDB-lite"/>
    </source>
</evidence>
<feature type="compositionally biased region" description="Basic residues" evidence="6">
    <location>
        <begin position="1168"/>
        <end position="1178"/>
    </location>
</feature>
<protein>
    <recommendedName>
        <fullName evidence="5">Elongator complex protein 1</fullName>
    </recommendedName>
</protein>
<dbReference type="Pfam" id="PF23925">
    <property type="entry name" value="A-sol_ELP1"/>
    <property type="match status" value="1"/>
</dbReference>
<dbReference type="InterPro" id="IPR056166">
    <property type="entry name" value="TPR_ELP1"/>
</dbReference>
<feature type="domain" description="ELP1 alpha-solenoid" evidence="10">
    <location>
        <begin position="699"/>
        <end position="902"/>
    </location>
</feature>
<evidence type="ECO:0000313" key="13">
    <source>
        <dbReference type="Proteomes" id="UP000494165"/>
    </source>
</evidence>
<evidence type="ECO:0000256" key="1">
    <source>
        <dbReference type="ARBA" id="ARBA00005043"/>
    </source>
</evidence>
<evidence type="ECO:0000256" key="4">
    <source>
        <dbReference type="ARBA" id="ARBA00022694"/>
    </source>
</evidence>
<accession>A0A8S1C3X6</accession>
<dbReference type="EMBL" id="CADEPI010000012">
    <property type="protein sequence ID" value="CAB3363500.1"/>
    <property type="molecule type" value="Genomic_DNA"/>
</dbReference>
<gene>
    <name evidence="12" type="ORF">CLODIP_2_CD02219</name>
</gene>
<dbReference type="GO" id="GO:0033588">
    <property type="term" value="C:elongator holoenzyme complex"/>
    <property type="evidence" value="ECO:0007669"/>
    <property type="project" value="InterPro"/>
</dbReference>
<dbReference type="GO" id="GO:0005829">
    <property type="term" value="C:cytosol"/>
    <property type="evidence" value="ECO:0007669"/>
    <property type="project" value="TreeGrafter"/>
</dbReference>
<dbReference type="PANTHER" id="PTHR12747">
    <property type="entry name" value="ELONGATOR COMPLEX PROTEIN 1"/>
    <property type="match status" value="1"/>
</dbReference>
<keyword evidence="5" id="KW-0539">Nucleus</keyword>
<feature type="region of interest" description="Disordered" evidence="6">
    <location>
        <begin position="1143"/>
        <end position="1178"/>
    </location>
</feature>
<feature type="domain" description="ELP1 TPR" evidence="9">
    <location>
        <begin position="909"/>
        <end position="1072"/>
    </location>
</feature>
<dbReference type="GO" id="GO:0000049">
    <property type="term" value="F:tRNA binding"/>
    <property type="evidence" value="ECO:0007669"/>
    <property type="project" value="TreeGrafter"/>
</dbReference>
<evidence type="ECO:0000259" key="8">
    <source>
        <dbReference type="Pfam" id="PF23797"/>
    </source>
</evidence>
<reference evidence="12 13" key="1">
    <citation type="submission" date="2020-04" db="EMBL/GenBank/DDBJ databases">
        <authorList>
            <person name="Alioto T."/>
            <person name="Alioto T."/>
            <person name="Gomez Garrido J."/>
        </authorList>
    </citation>
    <scope>NUCLEOTIDE SEQUENCE [LARGE SCALE GENOMIC DNA]</scope>
</reference>
<dbReference type="PANTHER" id="PTHR12747:SF0">
    <property type="entry name" value="ELONGATOR COMPLEX PROTEIN 1"/>
    <property type="match status" value="1"/>
</dbReference>
<keyword evidence="4" id="KW-0819">tRNA processing</keyword>
<evidence type="ECO:0000256" key="5">
    <source>
        <dbReference type="PIRNR" id="PIRNR017233"/>
    </source>
</evidence>
<comment type="subcellular location">
    <subcellularLocation>
        <location evidence="5">Cytoplasm</location>
    </subcellularLocation>
    <subcellularLocation>
        <location evidence="5">Nucleus</location>
    </subcellularLocation>
</comment>
<keyword evidence="13" id="KW-1185">Reference proteome</keyword>
<dbReference type="PIRSF" id="PIRSF017233">
    <property type="entry name" value="IKAP"/>
    <property type="match status" value="1"/>
</dbReference>
<comment type="caution">
    <text evidence="12">The sequence shown here is derived from an EMBL/GenBank/DDBJ whole genome shotgun (WGS) entry which is preliminary data.</text>
</comment>
<sequence length="1307" mass="148116">MRDLRLLSVRIFESSDLPSSPCFCVQAQVNPPILFLFEAKTIYKVDLSTEQIIGKYELDLPGDDVSVVGFAYTSVWEKLYVALAVGEVATLDRDEISYVGSVESGIKAMEWSADESLVVLVSGNDTVMVLSSDFDPITSEIDLHQEGFGEKQFVNVGWGKKETQFHGTAGKAAAQAKLQVDETQANELDDKLPRIRWRGDGALFAVSYIKHSGARQIRIFNREGVLQYTSEPTVGLEQCLDWKLSGSVFASTVTMPNKHIVAFFEKNGLRHGEFALPFQPNEVQVKELRWNLDSSILAIWCVCRESKKSCLQLWAATNYHWQLKQSLNFSAEQNLLNFSWDKELIYNLHVIQEGPVYVEYVWKWETDHSTGKSPSDLCSVAVIDGANVKMTNLREAVVPPPMCSYFLKVHNPVSCVAFLNDEVCVVTSENEVAKFTLNGHLSSSASISVAPFSPEEQGFTNSGTKLVPTGFHKLVWGKYEQLKYRQIPSSLHHWLWIAENSLVCVLPAEKRKSYLLKLELDSKSETIAVVSAIVVESAVKGLCLLPSAKEVVVNLAQDVLKLWTCNGDSVVDFTTRFHMQFKLFSTCVQFEVFEVDDDVHVIGRNLFGILYVDNVDVMKNCSSYFIHSNFILITTSENKLLCIPKTKDGIESLLNRSKVGPDGTERQAEFGAVLVAAVPCDTRVVLQMPRGNLEVIQPRSLAIFIIKHLLDNKKYFGAFDIMRKQRINLNLIYDHNPALFLENIKDFVLQIKDSTWLCQFLTDLMETDVTESMYAGHYPSKTGFVLPQNTTKLDFVCSHMRKVLLDVDSKRLVLPVITTFIKETKSDIGSALQFINKIKVEEERGKKLPVSSDEALNYLFYIVDVYELFDVALGLYDFELVMLVAQKSQKDPKEYIPFLNELRRLELNYQKFTIDKHLKKFESALNHIKECGPEHYNECKKFISEHKLYSAALKVFPPSHFLYKDICKEYGANLMSGQHYEDAGIIFLRAERYEESVEAFRKAGCWRRIIPILPKLGWSKERHSSFYEVLGLELRERKQYLDSATVFAEYVHNQEERLISLCKAKAWDEAWRVKSSFDIPGSDQLLRFEIVNQFSSLLSDIDAAQEQVAQQSSRLLVVRVDKAKRIEEGDEFANLPECDMFSDTSSIRGSTKSRSSGASSHGSGRTYRSSKNKRKHERKLLSLKEGSPYEDLALVRALYELYLKIYSYRDDVKNLCAALLQLNMDREAADLQNRLLTLLTDMEAKKSTIWIPELAQNRTAALAALGPEGTSNSLSAVNQLNPAADIEPHLCLPPLMPHSSWKLKILT</sequence>
<proteinExistence type="inferred from homology"/>
<dbReference type="Pfam" id="PF23878">
    <property type="entry name" value="TPR_ELP1"/>
    <property type="match status" value="1"/>
</dbReference>
<dbReference type="InterPro" id="IPR056165">
    <property type="entry name" value="Beta-prop_ELP1_2nd"/>
</dbReference>
<dbReference type="Pfam" id="PF23797">
    <property type="entry name" value="Beta-prop_ELP1_2nd"/>
    <property type="match status" value="1"/>
</dbReference>
<dbReference type="OrthoDB" id="40048at2759"/>
<name>A0A8S1C3X6_9INSE</name>
<feature type="domain" description="ELP1 N-terminal second beta-propeller" evidence="8">
    <location>
        <begin position="382"/>
        <end position="675"/>
    </location>
</feature>
<dbReference type="InterPro" id="IPR056169">
    <property type="entry name" value="HB_ELP1"/>
</dbReference>
<evidence type="ECO:0000259" key="9">
    <source>
        <dbReference type="Pfam" id="PF23878"/>
    </source>
</evidence>
<feature type="compositionally biased region" description="Low complexity" evidence="6">
    <location>
        <begin position="1144"/>
        <end position="1165"/>
    </location>
</feature>
<evidence type="ECO:0000259" key="11">
    <source>
        <dbReference type="Pfam" id="PF23936"/>
    </source>
</evidence>
<comment type="pathway">
    <text evidence="1">tRNA modification; 5-methoxycarbonylmethyl-2-thiouridine-tRNA biosynthesis.</text>
</comment>
<dbReference type="GO" id="GO:0005634">
    <property type="term" value="C:nucleus"/>
    <property type="evidence" value="ECO:0007669"/>
    <property type="project" value="UniProtKB-SubCell"/>
</dbReference>
<dbReference type="Pfam" id="PF23936">
    <property type="entry name" value="HB_ELP1"/>
    <property type="match status" value="1"/>
</dbReference>
<evidence type="ECO:0000256" key="2">
    <source>
        <dbReference type="ARBA" id="ARBA00006086"/>
    </source>
</evidence>
<keyword evidence="3 5" id="KW-0963">Cytoplasm</keyword>
<organism evidence="12 13">
    <name type="scientific">Cloeon dipterum</name>
    <dbReference type="NCBI Taxonomy" id="197152"/>
    <lineage>
        <taxon>Eukaryota</taxon>
        <taxon>Metazoa</taxon>
        <taxon>Ecdysozoa</taxon>
        <taxon>Arthropoda</taxon>
        <taxon>Hexapoda</taxon>
        <taxon>Insecta</taxon>
        <taxon>Pterygota</taxon>
        <taxon>Palaeoptera</taxon>
        <taxon>Ephemeroptera</taxon>
        <taxon>Pisciforma</taxon>
        <taxon>Baetidae</taxon>
        <taxon>Cloeon</taxon>
    </lineage>
</organism>
<dbReference type="InterPro" id="IPR056167">
    <property type="entry name" value="A-sol_ELP1"/>
</dbReference>
<dbReference type="InterPro" id="IPR056164">
    <property type="entry name" value="Beta-prop_ELP1_1st"/>
</dbReference>
<dbReference type="Pfam" id="PF04762">
    <property type="entry name" value="Beta-prop_ELP1_1st"/>
    <property type="match status" value="1"/>
</dbReference>
<dbReference type="SUPFAM" id="SSF69322">
    <property type="entry name" value="Tricorn protease domain 2"/>
    <property type="match status" value="1"/>
</dbReference>
<evidence type="ECO:0000259" key="7">
    <source>
        <dbReference type="Pfam" id="PF04762"/>
    </source>
</evidence>
<feature type="domain" description="ELP1 three-helical bundle" evidence="11">
    <location>
        <begin position="1090"/>
        <end position="1249"/>
    </location>
</feature>
<dbReference type="InterPro" id="IPR006849">
    <property type="entry name" value="Elp1"/>
</dbReference>
<evidence type="ECO:0000259" key="10">
    <source>
        <dbReference type="Pfam" id="PF23925"/>
    </source>
</evidence>
<dbReference type="Proteomes" id="UP000494165">
    <property type="component" value="Unassembled WGS sequence"/>
</dbReference>
<comment type="function">
    <text evidence="5">Component of the elongator complex which is required for multiple tRNA modifications, including mcm5U (5-methoxycarbonylmethyl uridine), mcm5s2U (5-methoxycarbonylmethyl-2-thiouridine), and ncm5U (5-carbamoylmethyl uridine). The elongator complex catalyzes formation of carboxymethyluridine in the wobble base at position 34 in tRNAs.</text>
</comment>
<comment type="similarity">
    <text evidence="2 5">Belongs to the ELP1/IKA1 family.</text>
</comment>
<dbReference type="GO" id="GO:0002926">
    <property type="term" value="P:tRNA wobble base 5-methoxycarbonylmethyl-2-thiouridinylation"/>
    <property type="evidence" value="ECO:0007669"/>
    <property type="project" value="TreeGrafter"/>
</dbReference>
<evidence type="ECO:0000256" key="3">
    <source>
        <dbReference type="ARBA" id="ARBA00022490"/>
    </source>
</evidence>